<name>A0A7J7I564_CAMSI</name>
<organism evidence="1 2">
    <name type="scientific">Camellia sinensis</name>
    <name type="common">Tea plant</name>
    <name type="synonym">Thea sinensis</name>
    <dbReference type="NCBI Taxonomy" id="4442"/>
    <lineage>
        <taxon>Eukaryota</taxon>
        <taxon>Viridiplantae</taxon>
        <taxon>Streptophyta</taxon>
        <taxon>Embryophyta</taxon>
        <taxon>Tracheophyta</taxon>
        <taxon>Spermatophyta</taxon>
        <taxon>Magnoliopsida</taxon>
        <taxon>eudicotyledons</taxon>
        <taxon>Gunneridae</taxon>
        <taxon>Pentapetalae</taxon>
        <taxon>asterids</taxon>
        <taxon>Ericales</taxon>
        <taxon>Theaceae</taxon>
        <taxon>Camellia</taxon>
    </lineage>
</organism>
<proteinExistence type="predicted"/>
<gene>
    <name evidence="1" type="ORF">HYC85_001268</name>
</gene>
<sequence length="65" mass="7535">MSSLTPPIRTLQTQLQLSMTALARFLRHISNLMIQTHMRLKSANPYPTSSFMPPLCKKKKKKVFF</sequence>
<protein>
    <submittedName>
        <fullName evidence="1">Uncharacterized protein</fullName>
    </submittedName>
</protein>
<dbReference type="AlphaFoldDB" id="A0A7J7I564"/>
<reference evidence="2" key="1">
    <citation type="journal article" date="2020" name="Nat. Commun.">
        <title>Genome assembly of wild tea tree DASZ reveals pedigree and selection history of tea varieties.</title>
        <authorList>
            <person name="Zhang W."/>
            <person name="Zhang Y."/>
            <person name="Qiu H."/>
            <person name="Guo Y."/>
            <person name="Wan H."/>
            <person name="Zhang X."/>
            <person name="Scossa F."/>
            <person name="Alseekh S."/>
            <person name="Zhang Q."/>
            <person name="Wang P."/>
            <person name="Xu L."/>
            <person name="Schmidt M.H."/>
            <person name="Jia X."/>
            <person name="Li D."/>
            <person name="Zhu A."/>
            <person name="Guo F."/>
            <person name="Chen W."/>
            <person name="Ni D."/>
            <person name="Usadel B."/>
            <person name="Fernie A.R."/>
            <person name="Wen W."/>
        </authorList>
    </citation>
    <scope>NUCLEOTIDE SEQUENCE [LARGE SCALE GENOMIC DNA]</scope>
    <source>
        <strain evidence="2">cv. G240</strain>
    </source>
</reference>
<evidence type="ECO:0000313" key="1">
    <source>
        <dbReference type="EMBL" id="KAF5960059.1"/>
    </source>
</evidence>
<reference evidence="1 2" key="2">
    <citation type="submission" date="2020-07" db="EMBL/GenBank/DDBJ databases">
        <title>Genome assembly of wild tea tree DASZ reveals pedigree and selection history of tea varieties.</title>
        <authorList>
            <person name="Zhang W."/>
        </authorList>
    </citation>
    <scope>NUCLEOTIDE SEQUENCE [LARGE SCALE GENOMIC DNA]</scope>
    <source>
        <strain evidence="2">cv. G240</strain>
        <tissue evidence="1">Leaf</tissue>
    </source>
</reference>
<keyword evidence="2" id="KW-1185">Reference proteome</keyword>
<comment type="caution">
    <text evidence="1">The sequence shown here is derived from an EMBL/GenBank/DDBJ whole genome shotgun (WGS) entry which is preliminary data.</text>
</comment>
<accession>A0A7J7I564</accession>
<dbReference type="EMBL" id="JACBKZ010000001">
    <property type="protein sequence ID" value="KAF5960059.1"/>
    <property type="molecule type" value="Genomic_DNA"/>
</dbReference>
<dbReference type="Proteomes" id="UP000593564">
    <property type="component" value="Unassembled WGS sequence"/>
</dbReference>
<evidence type="ECO:0000313" key="2">
    <source>
        <dbReference type="Proteomes" id="UP000593564"/>
    </source>
</evidence>